<sequence length="241" mass="26525">MHSSTKSAKVSSLSTESTGMNTSTPVTTILPAWPPVSDKKHHTTLGGGDSSVEMSPPKRKDLLNSFPTLKETKNYLASLVPACPSDGLIDTTHLDTFGTQCDKFLFPGTIYVKKKRSPIPLKVHVDSGASVLTISSTFVKRHKLHTLFGINQRVEFANKSIHDSNIYCKIKLTIQDFSSTFTAAVLPINDDLILGTTFFKAIRILELNWKTHIFSFVTANGDKHTWSPLIPLGKELNTPLT</sequence>
<dbReference type="EMBL" id="JADGJW010001924">
    <property type="protein sequence ID" value="KAJ3200339.1"/>
    <property type="molecule type" value="Genomic_DNA"/>
</dbReference>
<dbReference type="AlphaFoldDB" id="A0AAD5TST3"/>
<dbReference type="Pfam" id="PF13650">
    <property type="entry name" value="Asp_protease_2"/>
    <property type="match status" value="1"/>
</dbReference>
<reference evidence="2" key="1">
    <citation type="submission" date="2020-05" db="EMBL/GenBank/DDBJ databases">
        <title>Phylogenomic resolution of chytrid fungi.</title>
        <authorList>
            <person name="Stajich J.E."/>
            <person name="Amses K."/>
            <person name="Simmons R."/>
            <person name="Seto K."/>
            <person name="Myers J."/>
            <person name="Bonds A."/>
            <person name="Quandt C.A."/>
            <person name="Barry K."/>
            <person name="Liu P."/>
            <person name="Grigoriev I."/>
            <person name="Longcore J.E."/>
            <person name="James T.Y."/>
        </authorList>
    </citation>
    <scope>NUCLEOTIDE SEQUENCE</scope>
    <source>
        <strain evidence="2">JEL0476</strain>
    </source>
</reference>
<proteinExistence type="predicted"/>
<protein>
    <submittedName>
        <fullName evidence="2">Uncharacterized protein</fullName>
    </submittedName>
</protein>
<accession>A0AAD5TST3</accession>
<dbReference type="Gene3D" id="2.40.70.10">
    <property type="entry name" value="Acid Proteases"/>
    <property type="match status" value="1"/>
</dbReference>
<feature type="compositionally biased region" description="Low complexity" evidence="1">
    <location>
        <begin position="1"/>
        <end position="15"/>
    </location>
</feature>
<dbReference type="InterPro" id="IPR021109">
    <property type="entry name" value="Peptidase_aspartic_dom_sf"/>
</dbReference>
<feature type="non-terminal residue" evidence="2">
    <location>
        <position position="241"/>
    </location>
</feature>
<dbReference type="SUPFAM" id="SSF50630">
    <property type="entry name" value="Acid proteases"/>
    <property type="match status" value="1"/>
</dbReference>
<name>A0AAD5TST3_9FUNG</name>
<feature type="region of interest" description="Disordered" evidence="1">
    <location>
        <begin position="1"/>
        <end position="58"/>
    </location>
</feature>
<dbReference type="CDD" id="cd00303">
    <property type="entry name" value="retropepsin_like"/>
    <property type="match status" value="1"/>
</dbReference>
<evidence type="ECO:0000313" key="2">
    <source>
        <dbReference type="EMBL" id="KAJ3200339.1"/>
    </source>
</evidence>
<dbReference type="Proteomes" id="UP001211065">
    <property type="component" value="Unassembled WGS sequence"/>
</dbReference>
<gene>
    <name evidence="2" type="ORF">HK099_002721</name>
</gene>
<organism evidence="2 3">
    <name type="scientific">Clydaea vesicula</name>
    <dbReference type="NCBI Taxonomy" id="447962"/>
    <lineage>
        <taxon>Eukaryota</taxon>
        <taxon>Fungi</taxon>
        <taxon>Fungi incertae sedis</taxon>
        <taxon>Chytridiomycota</taxon>
        <taxon>Chytridiomycota incertae sedis</taxon>
        <taxon>Chytridiomycetes</taxon>
        <taxon>Lobulomycetales</taxon>
        <taxon>Lobulomycetaceae</taxon>
        <taxon>Clydaea</taxon>
    </lineage>
</organism>
<comment type="caution">
    <text evidence="2">The sequence shown here is derived from an EMBL/GenBank/DDBJ whole genome shotgun (WGS) entry which is preliminary data.</text>
</comment>
<evidence type="ECO:0000313" key="3">
    <source>
        <dbReference type="Proteomes" id="UP001211065"/>
    </source>
</evidence>
<evidence type="ECO:0000256" key="1">
    <source>
        <dbReference type="SAM" id="MobiDB-lite"/>
    </source>
</evidence>
<keyword evidence="3" id="KW-1185">Reference proteome</keyword>
<feature type="compositionally biased region" description="Polar residues" evidence="1">
    <location>
        <begin position="16"/>
        <end position="27"/>
    </location>
</feature>